<reference evidence="2 3" key="2">
    <citation type="submission" date="2024-05" db="EMBL/GenBank/DDBJ databases">
        <authorList>
            <person name="Chen Y."/>
            <person name="Shah S."/>
            <person name="Dougan E. K."/>
            <person name="Thang M."/>
            <person name="Chan C."/>
        </authorList>
    </citation>
    <scope>NUCLEOTIDE SEQUENCE [LARGE SCALE GENOMIC DNA]</scope>
</reference>
<dbReference type="EMBL" id="CAMXCT020002146">
    <property type="protein sequence ID" value="CAL1149398.1"/>
    <property type="molecule type" value="Genomic_DNA"/>
</dbReference>
<sequence>RSMLMWFLHKGTLLDEEGIPPTPVPTRDVQDGHSFAVMLAGHRTDVEGAVTSAPLQMDNILLNIVRQLRVLLRDVFGVHYLEVPTVDQHDAEEGIILQCWTLEDNEEREVRHGVYVQVILLPLIGAASDTDFALEVADLLYALKMIWPRERDSLMLQGAIAPGTSLEVRVPQLQVPRPGVLIVFDARDRIAVALLSHGSQKHGSPPGLPVIIYLFHGELVAHDHRPRVCPRVINLEYESLLEVCFHFDCMFAGMAVQGLWKADFIFCQQLLRRRELVAYNFGFAPRGGLDPLFLCQLERIEQKRKILQGPRLRLQHMDLTIVEKDHGRVKLVLSKSCRIGARRSDATSPNIIDIQLGLEEPRISWNVDVRTHAAHIRAWAKQRAPPKPRAPKRKSYLQDETLRLIRCKRFRWNRLRSLKRMVRQSCLRELFAAWHFGKRTIFASLLLCSYSRFVEAKKLSMASCDSMLLRRQQTFCFHCGEFLKLKGLTLINYLLMLLYMAKRLRCCKVKCITTHSFLNCQAPIVACVDDIALQFYSVVVMVLHSCEGNASLKAFALWGRGELYDVLERMEDIDCKLSNDVLVCSLIDRLKALHRAVPPEAPSPEIPVVHTDTRSKHAAEPLHSACDQADGRFHHERLLHLLQDSAGQQSRQR</sequence>
<evidence type="ECO:0000313" key="2">
    <source>
        <dbReference type="EMBL" id="CAL4783335.1"/>
    </source>
</evidence>
<comment type="caution">
    <text evidence="1">The sequence shown here is derived from an EMBL/GenBank/DDBJ whole genome shotgun (WGS) entry which is preliminary data.</text>
</comment>
<feature type="non-terminal residue" evidence="1">
    <location>
        <position position="653"/>
    </location>
</feature>
<reference evidence="1" key="1">
    <citation type="submission" date="2022-10" db="EMBL/GenBank/DDBJ databases">
        <authorList>
            <person name="Chen Y."/>
            <person name="Dougan E. K."/>
            <person name="Chan C."/>
            <person name="Rhodes N."/>
            <person name="Thang M."/>
        </authorList>
    </citation>
    <scope>NUCLEOTIDE SEQUENCE</scope>
</reference>
<protein>
    <submittedName>
        <fullName evidence="1">Uncharacterized protein</fullName>
    </submittedName>
</protein>
<accession>A0A9P1CS90</accession>
<feature type="non-terminal residue" evidence="1">
    <location>
        <position position="1"/>
    </location>
</feature>
<gene>
    <name evidence="1" type="ORF">C1SCF055_LOCUS22534</name>
</gene>
<dbReference type="EMBL" id="CAMXCT010002146">
    <property type="protein sequence ID" value="CAI3996023.1"/>
    <property type="molecule type" value="Genomic_DNA"/>
</dbReference>
<keyword evidence="3" id="KW-1185">Reference proteome</keyword>
<name>A0A9P1CS90_9DINO</name>
<dbReference type="EMBL" id="CAMXCT030002146">
    <property type="protein sequence ID" value="CAL4783335.1"/>
    <property type="molecule type" value="Genomic_DNA"/>
</dbReference>
<proteinExistence type="predicted"/>
<organism evidence="1">
    <name type="scientific">Cladocopium goreaui</name>
    <dbReference type="NCBI Taxonomy" id="2562237"/>
    <lineage>
        <taxon>Eukaryota</taxon>
        <taxon>Sar</taxon>
        <taxon>Alveolata</taxon>
        <taxon>Dinophyceae</taxon>
        <taxon>Suessiales</taxon>
        <taxon>Symbiodiniaceae</taxon>
        <taxon>Cladocopium</taxon>
    </lineage>
</organism>
<evidence type="ECO:0000313" key="1">
    <source>
        <dbReference type="EMBL" id="CAI3996023.1"/>
    </source>
</evidence>
<dbReference type="AlphaFoldDB" id="A0A9P1CS90"/>
<dbReference type="Proteomes" id="UP001152797">
    <property type="component" value="Unassembled WGS sequence"/>
</dbReference>
<evidence type="ECO:0000313" key="3">
    <source>
        <dbReference type="Proteomes" id="UP001152797"/>
    </source>
</evidence>